<dbReference type="EMBL" id="JANRMS010002492">
    <property type="protein sequence ID" value="KAJ3522224.1"/>
    <property type="molecule type" value="Genomic_DNA"/>
</dbReference>
<evidence type="ECO:0000313" key="2">
    <source>
        <dbReference type="Proteomes" id="UP001148629"/>
    </source>
</evidence>
<keyword evidence="2" id="KW-1185">Reference proteome</keyword>
<dbReference type="Proteomes" id="UP001148629">
    <property type="component" value="Unassembled WGS sequence"/>
</dbReference>
<sequence length="482" mass="54363">MASPTQRTLWGDLIEWSVEVDFLVAKQKTGQTYAVESGKRTRWACPANEPKPTETCVQHCAEHVAYTLGIKPYALGGVAYQEMAAPENDFDYTIEKVGRERPGIDPRMNYWFVSPAPNAVARSDSPSEYDWVGVRLRCPLRSLLSILPKDRYGEEDLGHGIVHSGARAPIPPVRGKIEMESVLGLVRAGIKIHTNSTCQLRIYMNLQHDGFDLTDAKKAITLAWLMEPELLLPLRPYTRDPSRSHCLPITRLSKIALTPTKFPAKGYSSLTPDQCERLLAQTRPLFPTDAELMDTHIPEMMNSHVQERIQMIWGASTPSELSNLLKSPDGETTVALSVLPDFHPTLVFRYGLWHPQRENMQYWLQLFGRLFLFAVASDSRRFQSVVGRLEKHALEVQKLERQDRWKAMLTHSFDNVMSHYWNSKFKDAERDDGVLSPKGLDCQGALEPVAEINYESDSDERSSSSSSSSSDGDDGGVWLKKS</sequence>
<proteinExistence type="predicted"/>
<comment type="caution">
    <text evidence="1">The sequence shown here is derived from an EMBL/GenBank/DDBJ whole genome shotgun (WGS) entry which is preliminary data.</text>
</comment>
<evidence type="ECO:0000313" key="1">
    <source>
        <dbReference type="EMBL" id="KAJ3522224.1"/>
    </source>
</evidence>
<accession>A0ACC1RQ78</accession>
<reference evidence="1" key="1">
    <citation type="submission" date="2022-08" db="EMBL/GenBank/DDBJ databases">
        <title>Genome Sequence of Fusarium decemcellulare.</title>
        <authorList>
            <person name="Buettner E."/>
        </authorList>
    </citation>
    <scope>NUCLEOTIDE SEQUENCE</scope>
    <source>
        <strain evidence="1">Babe19</strain>
    </source>
</reference>
<protein>
    <submittedName>
        <fullName evidence="1">Uncharacterized protein</fullName>
    </submittedName>
</protein>
<name>A0ACC1RQ78_9HYPO</name>
<gene>
    <name evidence="1" type="ORF">NM208_g12949</name>
</gene>
<organism evidence="1 2">
    <name type="scientific">Fusarium decemcellulare</name>
    <dbReference type="NCBI Taxonomy" id="57161"/>
    <lineage>
        <taxon>Eukaryota</taxon>
        <taxon>Fungi</taxon>
        <taxon>Dikarya</taxon>
        <taxon>Ascomycota</taxon>
        <taxon>Pezizomycotina</taxon>
        <taxon>Sordariomycetes</taxon>
        <taxon>Hypocreomycetidae</taxon>
        <taxon>Hypocreales</taxon>
        <taxon>Nectriaceae</taxon>
        <taxon>Fusarium</taxon>
        <taxon>Fusarium decemcellulare species complex</taxon>
    </lineage>
</organism>